<proteinExistence type="predicted"/>
<name>A0A4R3RH20_9HYPH</name>
<protein>
    <submittedName>
        <fullName evidence="2">Uncharacterized protein</fullName>
    </submittedName>
</protein>
<evidence type="ECO:0000256" key="1">
    <source>
        <dbReference type="SAM" id="Coils"/>
    </source>
</evidence>
<dbReference type="AlphaFoldDB" id="A0A4R3RH20"/>
<accession>A0A4R3RH20</accession>
<organism evidence="2 3">
    <name type="scientific">Rhizobium azibense</name>
    <dbReference type="NCBI Taxonomy" id="1136135"/>
    <lineage>
        <taxon>Bacteria</taxon>
        <taxon>Pseudomonadati</taxon>
        <taxon>Pseudomonadota</taxon>
        <taxon>Alphaproteobacteria</taxon>
        <taxon>Hyphomicrobiales</taxon>
        <taxon>Rhizobiaceae</taxon>
        <taxon>Rhizobium/Agrobacterium group</taxon>
        <taxon>Rhizobium</taxon>
    </lineage>
</organism>
<comment type="caution">
    <text evidence="2">The sequence shown here is derived from an EMBL/GenBank/DDBJ whole genome shotgun (WGS) entry which is preliminary data.</text>
</comment>
<reference evidence="2 3" key="1">
    <citation type="submission" date="2019-03" db="EMBL/GenBank/DDBJ databases">
        <title>Genomic Encyclopedia of Type Strains, Phase IV (KMG-V): Genome sequencing to study the core and pangenomes of soil and plant-associated prokaryotes.</title>
        <authorList>
            <person name="Whitman W."/>
        </authorList>
    </citation>
    <scope>NUCLEOTIDE SEQUENCE [LARGE SCALE GENOMIC DNA]</scope>
    <source>
        <strain evidence="2 3">IE4868</strain>
    </source>
</reference>
<evidence type="ECO:0000313" key="2">
    <source>
        <dbReference type="EMBL" id="TCU33639.1"/>
    </source>
</evidence>
<feature type="coiled-coil region" evidence="1">
    <location>
        <begin position="318"/>
        <end position="420"/>
    </location>
</feature>
<keyword evidence="1" id="KW-0175">Coiled coil</keyword>
<gene>
    <name evidence="2" type="ORF">EV129_115146</name>
</gene>
<evidence type="ECO:0000313" key="3">
    <source>
        <dbReference type="Proteomes" id="UP000295507"/>
    </source>
</evidence>
<dbReference type="EMBL" id="SMBK01000015">
    <property type="protein sequence ID" value="TCU33639.1"/>
    <property type="molecule type" value="Genomic_DNA"/>
</dbReference>
<dbReference type="Proteomes" id="UP000295507">
    <property type="component" value="Unassembled WGS sequence"/>
</dbReference>
<sequence length="721" mass="79164">MIAGVDSVREEAATLPSARFVGYFVRRQGQYGTVAAVGRVEGDAIELIDEPKRLFPRDGFVETHGLAHHAGLYAGNWVEFDTTRNSRPRAAEYKVLHLKRIPRFAALPHGSDAFYRTLLTQQGWRGDKRPGLWALRLSEDRVIVVDLEADDEGALRISRREARCVRWCVYRQSRVATLGSSVGRDDVYLLDDDMASRGSFDWSDEADHVARVVKALSDVDDPRVSDLIAWLDLHHETGSGNVFVATPDHDAALNALRSGELADRLRADKALMRAYLDAALENDAVKAAVAEHARTGHYAEREQMRAALAGELEAEREIRTAEIAEETAQRKKAALEALANELGSRAAAERQRLEQDLRQAERVNVQRIDDLNKEHEHRHATLQAEIGEVQTMLARKTAEFEESASELERVRSEVEAERAKVCEIHAEIDRLLSVADRLEEADRAIGDRPQLARAGSAPEIAFENSPPVSIRSKAEAIDRHVLLSKDGKDLMRRFLILLLSGEIPILHGPEAEEFLAIATALLCPGRSVLIQADPTLISVEDLWARPGSGARTVLGAAAREAAEGPAVLAAILGVERSGARFWIPGLADLRRRGRLPRGFLACAVSDDADHEEIAALPPDLPWLEIGGAISDGAHLAAAILAPAVLEASSLDPGAAPCDFSRSAGLMLDLGFRPGLTFALRAARMLAEAESVVGDEADAKELVADMARSIWNRRRKRRELEQ</sequence>
<dbReference type="RefSeq" id="WP_132553141.1">
    <property type="nucleotide sequence ID" value="NZ_SMBK01000015.1"/>
</dbReference>